<feature type="compositionally biased region" description="Basic and acidic residues" evidence="1">
    <location>
        <begin position="28"/>
        <end position="38"/>
    </location>
</feature>
<reference evidence="2 3" key="1">
    <citation type="submission" date="2017-01" db="EMBL/GenBank/DDBJ databases">
        <title>The cable genome- insights into the physiology and evolution of filamentous bacteria capable of sulfide oxidation via long distance electron transfer.</title>
        <authorList>
            <person name="Schreiber L."/>
            <person name="Bjerg J.T."/>
            <person name="Boggild A."/>
            <person name="Van De Vossenberg J."/>
            <person name="Meysman F."/>
            <person name="Nielsen L.P."/>
            <person name="Schramm A."/>
            <person name="Kjeldsen K.U."/>
        </authorList>
    </citation>
    <scope>NUCLEOTIDE SEQUENCE [LARGE SCALE GENOMIC DNA]</scope>
    <source>
        <strain evidence="2">MCF</strain>
    </source>
</reference>
<accession>A0A444J5A7</accession>
<evidence type="ECO:0000313" key="2">
    <source>
        <dbReference type="EMBL" id="RWX48273.1"/>
    </source>
</evidence>
<feature type="region of interest" description="Disordered" evidence="1">
    <location>
        <begin position="21"/>
        <end position="47"/>
    </location>
</feature>
<evidence type="ECO:0000256" key="1">
    <source>
        <dbReference type="SAM" id="MobiDB-lite"/>
    </source>
</evidence>
<gene>
    <name evidence="2" type="ORF">H206_05175</name>
</gene>
<dbReference type="EMBL" id="MTKO01000002">
    <property type="protein sequence ID" value="RWX48273.1"/>
    <property type="molecule type" value="Genomic_DNA"/>
</dbReference>
<name>A0A444J5A7_9BACT</name>
<keyword evidence="3" id="KW-1185">Reference proteome</keyword>
<protein>
    <submittedName>
        <fullName evidence="2">Uncharacterized protein</fullName>
    </submittedName>
</protein>
<proteinExistence type="predicted"/>
<sequence>MQRTDFWEIFMKSVSIDFPNRYKKSRNNRPDNNTEHTEQGNAAKGAEENKEIMHLCIFAD</sequence>
<evidence type="ECO:0000313" key="3">
    <source>
        <dbReference type="Proteomes" id="UP000287853"/>
    </source>
</evidence>
<dbReference type="Proteomes" id="UP000287853">
    <property type="component" value="Unassembled WGS sequence"/>
</dbReference>
<dbReference type="AlphaFoldDB" id="A0A444J5A7"/>
<organism evidence="2 3">
    <name type="scientific">Candidatus Electrothrix aarhusensis</name>
    <dbReference type="NCBI Taxonomy" id="1859131"/>
    <lineage>
        <taxon>Bacteria</taxon>
        <taxon>Pseudomonadati</taxon>
        <taxon>Thermodesulfobacteriota</taxon>
        <taxon>Desulfobulbia</taxon>
        <taxon>Desulfobulbales</taxon>
        <taxon>Desulfobulbaceae</taxon>
        <taxon>Candidatus Electrothrix</taxon>
    </lineage>
</organism>
<comment type="caution">
    <text evidence="2">The sequence shown here is derived from an EMBL/GenBank/DDBJ whole genome shotgun (WGS) entry which is preliminary data.</text>
</comment>